<evidence type="ECO:0000256" key="1">
    <source>
        <dbReference type="SAM" id="MobiDB-lite"/>
    </source>
</evidence>
<feature type="region of interest" description="Disordered" evidence="1">
    <location>
        <begin position="330"/>
        <end position="371"/>
    </location>
</feature>
<dbReference type="InterPro" id="IPR052778">
    <property type="entry name" value="Centrosome-WD_assoc"/>
</dbReference>
<dbReference type="PANTHER" id="PTHR16220:SF0">
    <property type="entry name" value="WD REPEAT-CONTAINING PROTEIN WRAP73"/>
    <property type="match status" value="1"/>
</dbReference>
<feature type="region of interest" description="Disordered" evidence="1">
    <location>
        <begin position="402"/>
        <end position="433"/>
    </location>
</feature>
<name>A0A5A8CZV2_CAFRO</name>
<evidence type="ECO:0000313" key="3">
    <source>
        <dbReference type="Proteomes" id="UP000325113"/>
    </source>
</evidence>
<sequence>MEFEFLCVDGAPPSAHTTLEWSCAGDKFAVAGDDAVRAYDSATLELLVVVPLSPPVRKAGRNALCVSWSPDGGRLLVLQRGADSCEVWEATGGRLAVLHATVAEFEDARFVGVDGRFVLTTSVLRVQSVMWDVDGGTSAALPPCKHAPGSLACSEDGSLIVYASRPATADELVVVALAQPKAGAGGAEGTSEATWRVLAALPLPTRDACKVWLCRSDTAALVLDDALADKALVMPLLSGATPLAVDLRAGSAAGSAAGKGASKRGGAPGARVAGLFGRCAVAQAGSGALVAVGCHDGRVVFASQDTGARVGSYRAPDRVSADDVAVFVEEQGEGKDKPSPAPAASLAAGAGAGAHGSAGERAAARLGRKAAVPTQRRTAMTAMEAAAPSSLVVVPSGAVELPGEAPRATAGPGCRGRDAGAGRRPSGAGAAAPAQAHLSGGVSRLSFSASGRFVAWRDDACRRVALIGRAGGGQLIAALVAAAPVAAMHWRPRRAGLPDALAVVTSQGKTVVLTPGEGRAFLLDVGEGFAVRAASWSPDGSKLLVHNGHEWQLGCLLAAQGGDGE</sequence>
<dbReference type="PANTHER" id="PTHR16220">
    <property type="entry name" value="WD REPEAT PROTEIN 8-RELATED"/>
    <property type="match status" value="1"/>
</dbReference>
<dbReference type="SUPFAM" id="SSF82171">
    <property type="entry name" value="DPP6 N-terminal domain-like"/>
    <property type="match status" value="1"/>
</dbReference>
<evidence type="ECO:0000313" key="2">
    <source>
        <dbReference type="EMBL" id="KAA0158653.1"/>
    </source>
</evidence>
<dbReference type="Gene3D" id="2.130.10.10">
    <property type="entry name" value="YVTN repeat-like/Quinoprotein amine dehydrogenase"/>
    <property type="match status" value="1"/>
</dbReference>
<comment type="caution">
    <text evidence="2">The sequence shown here is derived from an EMBL/GenBank/DDBJ whole genome shotgun (WGS) entry which is preliminary data.</text>
</comment>
<protein>
    <submittedName>
        <fullName evidence="2">Uncharacterized protein</fullName>
    </submittedName>
</protein>
<proteinExistence type="predicted"/>
<reference evidence="2 3" key="1">
    <citation type="submission" date="2019-07" db="EMBL/GenBank/DDBJ databases">
        <title>Genomes of Cafeteria roenbergensis.</title>
        <authorList>
            <person name="Fischer M.G."/>
            <person name="Hackl T."/>
            <person name="Roman M."/>
        </authorList>
    </citation>
    <scope>NUCLEOTIDE SEQUENCE [LARGE SCALE GENOMIC DNA]</scope>
    <source>
        <strain evidence="2 3">Cflag</strain>
    </source>
</reference>
<gene>
    <name evidence="2" type="ORF">FNF31_05300</name>
</gene>
<dbReference type="GO" id="GO:1990811">
    <property type="term" value="C:MWP complex"/>
    <property type="evidence" value="ECO:0007669"/>
    <property type="project" value="TreeGrafter"/>
</dbReference>
<dbReference type="GO" id="GO:0005815">
    <property type="term" value="C:microtubule organizing center"/>
    <property type="evidence" value="ECO:0007669"/>
    <property type="project" value="TreeGrafter"/>
</dbReference>
<dbReference type="InterPro" id="IPR015943">
    <property type="entry name" value="WD40/YVTN_repeat-like_dom_sf"/>
</dbReference>
<accession>A0A5A8CZV2</accession>
<feature type="compositionally biased region" description="Low complexity" evidence="1">
    <location>
        <begin position="422"/>
        <end position="433"/>
    </location>
</feature>
<organism evidence="2 3">
    <name type="scientific">Cafeteria roenbergensis</name>
    <name type="common">Marine flagellate</name>
    <dbReference type="NCBI Taxonomy" id="33653"/>
    <lineage>
        <taxon>Eukaryota</taxon>
        <taxon>Sar</taxon>
        <taxon>Stramenopiles</taxon>
        <taxon>Bigyra</taxon>
        <taxon>Opalozoa</taxon>
        <taxon>Bicosoecida</taxon>
        <taxon>Cafeteriaceae</taxon>
        <taxon>Cafeteria</taxon>
    </lineage>
</organism>
<dbReference type="Proteomes" id="UP000325113">
    <property type="component" value="Unassembled WGS sequence"/>
</dbReference>
<dbReference type="EMBL" id="VLTM01000064">
    <property type="protein sequence ID" value="KAA0158653.1"/>
    <property type="molecule type" value="Genomic_DNA"/>
</dbReference>
<dbReference type="AlphaFoldDB" id="A0A5A8CZV2"/>